<comment type="caution">
    <text evidence="2">The sequence shown here is derived from an EMBL/GenBank/DDBJ whole genome shotgun (WGS) entry which is preliminary data.</text>
</comment>
<reference evidence="2 3" key="1">
    <citation type="submission" date="2018-01" db="EMBL/GenBank/DDBJ databases">
        <title>Metagenomic assembled genomes from two thermal pools in the Uzon Caldera, Kamchatka, Russia.</title>
        <authorList>
            <person name="Wilkins L."/>
            <person name="Ettinger C."/>
        </authorList>
    </citation>
    <scope>NUCLEOTIDE SEQUENCE [LARGE SCALE GENOMIC DNA]</scope>
    <source>
        <strain evidence="2">ZAV-07</strain>
    </source>
</reference>
<evidence type="ECO:0000256" key="1">
    <source>
        <dbReference type="SAM" id="Phobius"/>
    </source>
</evidence>
<organism evidence="2 3">
    <name type="scientific">Caldisericum exile</name>
    <dbReference type="NCBI Taxonomy" id="693075"/>
    <lineage>
        <taxon>Bacteria</taxon>
        <taxon>Pseudomonadati</taxon>
        <taxon>Caldisericota/Cryosericota group</taxon>
        <taxon>Caldisericota</taxon>
        <taxon>Caldisericia</taxon>
        <taxon>Caldisericales</taxon>
        <taxon>Caldisericaceae</taxon>
        <taxon>Caldisericum</taxon>
    </lineage>
</organism>
<keyword evidence="1" id="KW-1133">Transmembrane helix</keyword>
<dbReference type="Proteomes" id="UP000237040">
    <property type="component" value="Unassembled WGS sequence"/>
</dbReference>
<keyword evidence="1" id="KW-0812">Transmembrane</keyword>
<proteinExistence type="predicted"/>
<dbReference type="AlphaFoldDB" id="A0A2J6WFE9"/>
<protein>
    <submittedName>
        <fullName evidence="2">Uncharacterized protein</fullName>
    </submittedName>
</protein>
<evidence type="ECO:0000313" key="3">
    <source>
        <dbReference type="Proteomes" id="UP000237040"/>
    </source>
</evidence>
<name>A0A2J6WFE9_9BACT</name>
<accession>A0A2J6WFE9</accession>
<dbReference type="EMBL" id="PNIL01000024">
    <property type="protein sequence ID" value="PMP68246.1"/>
    <property type="molecule type" value="Genomic_DNA"/>
</dbReference>
<sequence length="202" mass="23616">MKEKINEYLDNRVKKEEVEELLLDKEYAFYYEDLKKMKEGLRELRVNPPDFVSKLRIVERKQMVFRYSFAFVMVLVLVFGVWFSMKFALYKELASKQTEITKQFKAPPGMGIMQISTEETIKVEISKSDLNNLINSLQKIATLKSKDEKNGTYVFEVQGKNISEFLNSIENFHSAKILENSLKDKAIDTNLTYQVTLTILIK</sequence>
<keyword evidence="1" id="KW-0472">Membrane</keyword>
<evidence type="ECO:0000313" key="2">
    <source>
        <dbReference type="EMBL" id="PMP68246.1"/>
    </source>
</evidence>
<gene>
    <name evidence="2" type="ORF">C0189_01545</name>
</gene>
<feature type="transmembrane region" description="Helical" evidence="1">
    <location>
        <begin position="64"/>
        <end position="85"/>
    </location>
</feature>